<dbReference type="RefSeq" id="WP_034341124.1">
    <property type="nucleotide sequence ID" value="NZ_CAMXCH010000008.1"/>
</dbReference>
<keyword evidence="6 8" id="KW-0460">Magnesium</keyword>
<keyword evidence="3 8" id="KW-0540">Nuclease</keyword>
<dbReference type="InterPro" id="IPR002716">
    <property type="entry name" value="PIN_dom"/>
</dbReference>
<dbReference type="SUPFAM" id="SSF88723">
    <property type="entry name" value="PIN domain-like"/>
    <property type="match status" value="1"/>
</dbReference>
<dbReference type="Pfam" id="PF01850">
    <property type="entry name" value="PIN"/>
    <property type="match status" value="1"/>
</dbReference>
<evidence type="ECO:0000256" key="6">
    <source>
        <dbReference type="ARBA" id="ARBA00022842"/>
    </source>
</evidence>
<evidence type="ECO:0000256" key="7">
    <source>
        <dbReference type="ARBA" id="ARBA00038093"/>
    </source>
</evidence>
<comment type="cofactor">
    <cofactor evidence="1 8">
        <name>Mg(2+)</name>
        <dbReference type="ChEBI" id="CHEBI:18420"/>
    </cofactor>
</comment>
<comment type="similarity">
    <text evidence="7 8">Belongs to the PINc/VapC protein family.</text>
</comment>
<dbReference type="HAMAP" id="MF_00265">
    <property type="entry name" value="VapC_Nob1"/>
    <property type="match status" value="1"/>
</dbReference>
<comment type="caution">
    <text evidence="10">The sequence shown here is derived from an EMBL/GenBank/DDBJ whole genome shotgun (WGS) entry which is preliminary data.</text>
</comment>
<protein>
    <recommendedName>
        <fullName evidence="8">Ribonuclease VapC</fullName>
        <shortName evidence="8">RNase VapC</shortName>
        <ecNumber evidence="8">3.1.-.-</ecNumber>
    </recommendedName>
    <alternativeName>
        <fullName evidence="8">Toxin VapC</fullName>
    </alternativeName>
</protein>
<evidence type="ECO:0000256" key="3">
    <source>
        <dbReference type="ARBA" id="ARBA00022722"/>
    </source>
</evidence>
<evidence type="ECO:0000256" key="8">
    <source>
        <dbReference type="HAMAP-Rule" id="MF_00265"/>
    </source>
</evidence>
<name>A0ABM9HUH2_9PROT</name>
<keyword evidence="11" id="KW-1185">Reference proteome</keyword>
<reference evidence="10" key="1">
    <citation type="submission" date="2022-10" db="EMBL/GenBank/DDBJ databases">
        <authorList>
            <person name="Botero Cardona J."/>
        </authorList>
    </citation>
    <scope>NUCLEOTIDE SEQUENCE</scope>
    <source>
        <strain evidence="10">R-83534</strain>
    </source>
</reference>
<keyword evidence="8" id="KW-0800">Toxin</keyword>
<evidence type="ECO:0000256" key="4">
    <source>
        <dbReference type="ARBA" id="ARBA00022723"/>
    </source>
</evidence>
<feature type="binding site" evidence="8">
    <location>
        <position position="97"/>
    </location>
    <ligand>
        <name>Mg(2+)</name>
        <dbReference type="ChEBI" id="CHEBI:18420"/>
    </ligand>
</feature>
<evidence type="ECO:0000259" key="9">
    <source>
        <dbReference type="Pfam" id="PF01850"/>
    </source>
</evidence>
<dbReference type="EC" id="3.1.-.-" evidence="8"/>
<dbReference type="Gene3D" id="3.40.50.1010">
    <property type="entry name" value="5'-nuclease"/>
    <property type="match status" value="1"/>
</dbReference>
<gene>
    <name evidence="8" type="primary">vapC</name>
    <name evidence="10" type="ORF">R83534S58_LOCUS2076</name>
</gene>
<dbReference type="InterPro" id="IPR022907">
    <property type="entry name" value="VapC_family"/>
</dbReference>
<feature type="domain" description="PIN" evidence="9">
    <location>
        <begin position="3"/>
        <end position="124"/>
    </location>
</feature>
<evidence type="ECO:0000256" key="5">
    <source>
        <dbReference type="ARBA" id="ARBA00022801"/>
    </source>
</evidence>
<dbReference type="PANTHER" id="PTHR33653">
    <property type="entry name" value="RIBONUCLEASE VAPC2"/>
    <property type="match status" value="1"/>
</dbReference>
<keyword evidence="4 8" id="KW-0479">Metal-binding</keyword>
<dbReference type="InterPro" id="IPR029060">
    <property type="entry name" value="PIN-like_dom_sf"/>
</dbReference>
<keyword evidence="2 8" id="KW-1277">Toxin-antitoxin system</keyword>
<sequence>MIYLLDTNICIYIINNNPTYVFEKFKQFQLGQLGISSITASELAFGVEKSGSQKNKLALNKFLSPLEILPYDEQAIWHYAELRHQLQSTGQPIGSLDMLIAAHALALKVNLVTNNVKEFKRVKGLTVENWVI</sequence>
<feature type="binding site" evidence="8">
    <location>
        <position position="6"/>
    </location>
    <ligand>
        <name>Mg(2+)</name>
        <dbReference type="ChEBI" id="CHEBI:18420"/>
    </ligand>
</feature>
<dbReference type="Proteomes" id="UP001154272">
    <property type="component" value="Unassembled WGS sequence"/>
</dbReference>
<proteinExistence type="inferred from homology"/>
<evidence type="ECO:0000313" key="10">
    <source>
        <dbReference type="EMBL" id="CAI3957194.1"/>
    </source>
</evidence>
<dbReference type="CDD" id="cd09881">
    <property type="entry name" value="PIN_VapC4-5_FitB-like"/>
    <property type="match status" value="1"/>
</dbReference>
<evidence type="ECO:0000256" key="2">
    <source>
        <dbReference type="ARBA" id="ARBA00022649"/>
    </source>
</evidence>
<accession>A0ABM9HUH2</accession>
<evidence type="ECO:0000313" key="11">
    <source>
        <dbReference type="Proteomes" id="UP001154272"/>
    </source>
</evidence>
<dbReference type="EMBL" id="CAMXCH010000008">
    <property type="protein sequence ID" value="CAI3957194.1"/>
    <property type="molecule type" value="Genomic_DNA"/>
</dbReference>
<keyword evidence="5 8" id="KW-0378">Hydrolase</keyword>
<comment type="function">
    <text evidence="8">Toxic component of a toxin-antitoxin (TA) system. An RNase.</text>
</comment>
<dbReference type="PANTHER" id="PTHR33653:SF1">
    <property type="entry name" value="RIBONUCLEASE VAPC2"/>
    <property type="match status" value="1"/>
</dbReference>
<organism evidence="10 11">
    <name type="scientific">Commensalibacter papalotli</name>
    <name type="common">ex Botero et al. 2024</name>
    <dbReference type="NCBI Taxonomy" id="2972766"/>
    <lineage>
        <taxon>Bacteria</taxon>
        <taxon>Pseudomonadati</taxon>
        <taxon>Pseudomonadota</taxon>
        <taxon>Alphaproteobacteria</taxon>
        <taxon>Acetobacterales</taxon>
        <taxon>Acetobacteraceae</taxon>
    </lineage>
</organism>
<evidence type="ECO:0000256" key="1">
    <source>
        <dbReference type="ARBA" id="ARBA00001946"/>
    </source>
</evidence>
<dbReference type="InterPro" id="IPR050556">
    <property type="entry name" value="Type_II_TA_system_RNase"/>
</dbReference>